<gene>
    <name evidence="1" type="ORF">J2Z83_002033</name>
</gene>
<dbReference type="Proteomes" id="UP001519345">
    <property type="component" value="Unassembled WGS sequence"/>
</dbReference>
<name>A0ABS4IG50_9BACI</name>
<dbReference type="EMBL" id="JAGGKX010000009">
    <property type="protein sequence ID" value="MBP1969925.1"/>
    <property type="molecule type" value="Genomic_DNA"/>
</dbReference>
<evidence type="ECO:0000313" key="2">
    <source>
        <dbReference type="Proteomes" id="UP001519345"/>
    </source>
</evidence>
<comment type="caution">
    <text evidence="1">The sequence shown here is derived from an EMBL/GenBank/DDBJ whole genome shotgun (WGS) entry which is preliminary data.</text>
</comment>
<evidence type="ECO:0000313" key="1">
    <source>
        <dbReference type="EMBL" id="MBP1969925.1"/>
    </source>
</evidence>
<dbReference type="RefSeq" id="WP_209463091.1">
    <property type="nucleotide sequence ID" value="NZ_CP110224.1"/>
</dbReference>
<sequence>MKKFDNWWLVLTDGSELNFFSSDKSYSNPLKEIYAFDQGDYWSVSTKGNKKFKADPKNKGSVLVPKHKVVKVYKW</sequence>
<keyword evidence="2" id="KW-1185">Reference proteome</keyword>
<organism evidence="1 2">
    <name type="scientific">Virgibacillus natechei</name>
    <dbReference type="NCBI Taxonomy" id="1216297"/>
    <lineage>
        <taxon>Bacteria</taxon>
        <taxon>Bacillati</taxon>
        <taxon>Bacillota</taxon>
        <taxon>Bacilli</taxon>
        <taxon>Bacillales</taxon>
        <taxon>Bacillaceae</taxon>
        <taxon>Virgibacillus</taxon>
    </lineage>
</organism>
<protein>
    <recommendedName>
        <fullName evidence="3">DUF5050 domain-containing protein</fullName>
    </recommendedName>
</protein>
<accession>A0ABS4IG50</accession>
<evidence type="ECO:0008006" key="3">
    <source>
        <dbReference type="Google" id="ProtNLM"/>
    </source>
</evidence>
<proteinExistence type="predicted"/>
<reference evidence="1 2" key="1">
    <citation type="submission" date="2021-03" db="EMBL/GenBank/DDBJ databases">
        <title>Genomic Encyclopedia of Type Strains, Phase IV (KMG-IV): sequencing the most valuable type-strain genomes for metagenomic binning, comparative biology and taxonomic classification.</title>
        <authorList>
            <person name="Goeker M."/>
        </authorList>
    </citation>
    <scope>NUCLEOTIDE SEQUENCE [LARGE SCALE GENOMIC DNA]</scope>
    <source>
        <strain evidence="1 2">DSM 25609</strain>
    </source>
</reference>